<dbReference type="GeneID" id="77730935"/>
<dbReference type="Gene3D" id="3.40.630.30">
    <property type="match status" value="1"/>
</dbReference>
<dbReference type="InterPro" id="IPR000182">
    <property type="entry name" value="GNAT_dom"/>
</dbReference>
<dbReference type="PROSITE" id="PS51186">
    <property type="entry name" value="GNAT"/>
    <property type="match status" value="1"/>
</dbReference>
<feature type="domain" description="N-acetyltransferase" evidence="3">
    <location>
        <begin position="25"/>
        <end position="183"/>
    </location>
</feature>
<dbReference type="InterPro" id="IPR050680">
    <property type="entry name" value="YpeA/RimI_acetyltransf"/>
</dbReference>
<keyword evidence="5" id="KW-1185">Reference proteome</keyword>
<proteinExistence type="predicted"/>
<accession>A0AA38LYD5</accession>
<evidence type="ECO:0000313" key="5">
    <source>
        <dbReference type="Proteomes" id="UP001164286"/>
    </source>
</evidence>
<keyword evidence="1" id="KW-0808">Transferase</keyword>
<gene>
    <name evidence="4" type="ORF">MKK02DRAFT_41859</name>
</gene>
<dbReference type="SUPFAM" id="SSF55729">
    <property type="entry name" value="Acyl-CoA N-acyltransferases (Nat)"/>
    <property type="match status" value="1"/>
</dbReference>
<dbReference type="PANTHER" id="PTHR43420">
    <property type="entry name" value="ACETYLTRANSFERASE"/>
    <property type="match status" value="1"/>
</dbReference>
<dbReference type="Proteomes" id="UP001164286">
    <property type="component" value="Unassembled WGS sequence"/>
</dbReference>
<evidence type="ECO:0000256" key="2">
    <source>
        <dbReference type="ARBA" id="ARBA00023315"/>
    </source>
</evidence>
<dbReference type="CDD" id="cd04301">
    <property type="entry name" value="NAT_SF"/>
    <property type="match status" value="1"/>
</dbReference>
<name>A0AA38LYD5_9TREE</name>
<dbReference type="Pfam" id="PF13508">
    <property type="entry name" value="Acetyltransf_7"/>
    <property type="match status" value="1"/>
</dbReference>
<dbReference type="EMBL" id="JAKWFO010000002">
    <property type="protein sequence ID" value="KAI9638834.1"/>
    <property type="molecule type" value="Genomic_DNA"/>
</dbReference>
<keyword evidence="2" id="KW-0012">Acyltransferase</keyword>
<evidence type="ECO:0000313" key="4">
    <source>
        <dbReference type="EMBL" id="KAI9638834.1"/>
    </source>
</evidence>
<organism evidence="4 5">
    <name type="scientific">Dioszegia hungarica</name>
    <dbReference type="NCBI Taxonomy" id="4972"/>
    <lineage>
        <taxon>Eukaryota</taxon>
        <taxon>Fungi</taxon>
        <taxon>Dikarya</taxon>
        <taxon>Basidiomycota</taxon>
        <taxon>Agaricomycotina</taxon>
        <taxon>Tremellomycetes</taxon>
        <taxon>Tremellales</taxon>
        <taxon>Bulleribasidiaceae</taxon>
        <taxon>Dioszegia</taxon>
    </lineage>
</organism>
<reference evidence="4" key="1">
    <citation type="journal article" date="2022" name="G3 (Bethesda)">
        <title>High quality genome of the basidiomycete yeast Dioszegia hungarica PDD-24b-2 isolated from cloud water.</title>
        <authorList>
            <person name="Jarrige D."/>
            <person name="Haridas S."/>
            <person name="Bleykasten-Grosshans C."/>
            <person name="Joly M."/>
            <person name="Nadalig T."/>
            <person name="Sancelme M."/>
            <person name="Vuilleumier S."/>
            <person name="Grigoriev I.V."/>
            <person name="Amato P."/>
            <person name="Bringel F."/>
        </authorList>
    </citation>
    <scope>NUCLEOTIDE SEQUENCE</scope>
    <source>
        <strain evidence="4">PDD-24b-2</strain>
    </source>
</reference>
<dbReference type="RefSeq" id="XP_052948611.1">
    <property type="nucleotide sequence ID" value="XM_053091730.1"/>
</dbReference>
<evidence type="ECO:0000256" key="1">
    <source>
        <dbReference type="ARBA" id="ARBA00022679"/>
    </source>
</evidence>
<dbReference type="InterPro" id="IPR016181">
    <property type="entry name" value="Acyl_CoA_acyltransferase"/>
</dbReference>
<evidence type="ECO:0000259" key="3">
    <source>
        <dbReference type="PROSITE" id="PS51186"/>
    </source>
</evidence>
<protein>
    <recommendedName>
        <fullName evidence="3">N-acetyltransferase domain-containing protein</fullName>
    </recommendedName>
</protein>
<dbReference type="GO" id="GO:0016747">
    <property type="term" value="F:acyltransferase activity, transferring groups other than amino-acyl groups"/>
    <property type="evidence" value="ECO:0007669"/>
    <property type="project" value="InterPro"/>
</dbReference>
<sequence length="195" mass="22037">MTTISDLSRRDFSEVFPTFCEISAKETSPIRHAVLWPSIPLSSQLLPFDILPTTSHHGAFLPHSSSSPPTLIACLTITLERYAHPHHLDPVITARAREHYQLHKFGVLQEYQGRGIGKKLLLEAIRQLRRRIGDEGPVLLHFDARETQIGFYEKLGFVVLEDERIVKRGPTGNGPPVMYQRMGMLVQSSHGYLFG</sequence>
<comment type="caution">
    <text evidence="4">The sequence shown here is derived from an EMBL/GenBank/DDBJ whole genome shotgun (WGS) entry which is preliminary data.</text>
</comment>
<dbReference type="AlphaFoldDB" id="A0AA38LYD5"/>